<dbReference type="PROSITE" id="PS50923">
    <property type="entry name" value="SUSHI"/>
    <property type="match status" value="1"/>
</dbReference>
<proteinExistence type="predicted"/>
<feature type="domain" description="Sushi" evidence="16">
    <location>
        <begin position="490"/>
        <end position="557"/>
    </location>
</feature>
<dbReference type="SMART" id="SM00032">
    <property type="entry name" value="CCP"/>
    <property type="match status" value="3"/>
</dbReference>
<dbReference type="InterPro" id="IPR000436">
    <property type="entry name" value="Sushi_SCR_CCP_dom"/>
</dbReference>
<dbReference type="FunFam" id="2.10.25.10:FF:000119">
    <property type="entry name" value="vitamin K-dependent protein S"/>
    <property type="match status" value="1"/>
</dbReference>
<dbReference type="PROSITE" id="PS01186">
    <property type="entry name" value="EGF_2"/>
    <property type="match status" value="2"/>
</dbReference>
<dbReference type="OrthoDB" id="283575at2759"/>
<dbReference type="CDD" id="cd00054">
    <property type="entry name" value="EGF_CA"/>
    <property type="match status" value="2"/>
</dbReference>
<protein>
    <submittedName>
        <fullName evidence="17">Uncharacterized protein</fullName>
    </submittedName>
</protein>
<evidence type="ECO:0000259" key="15">
    <source>
        <dbReference type="PROSITE" id="PS50825"/>
    </source>
</evidence>
<evidence type="ECO:0000256" key="13">
    <source>
        <dbReference type="SAM" id="SignalP"/>
    </source>
</evidence>
<dbReference type="FunFam" id="2.10.25.10:FF:000009">
    <property type="entry name" value="Low-density lipoprotein receptor isoform 1"/>
    <property type="match status" value="1"/>
</dbReference>
<evidence type="ECO:0000256" key="2">
    <source>
        <dbReference type="ARBA" id="ARBA00022536"/>
    </source>
</evidence>
<feature type="domain" description="HYR" evidence="15">
    <location>
        <begin position="707"/>
        <end position="789"/>
    </location>
</feature>
<dbReference type="AlphaFoldDB" id="A0A8J2NX41"/>
<evidence type="ECO:0000256" key="7">
    <source>
        <dbReference type="ARBA" id="ARBA00023136"/>
    </source>
</evidence>
<dbReference type="GO" id="GO:0005509">
    <property type="term" value="F:calcium ion binding"/>
    <property type="evidence" value="ECO:0007669"/>
    <property type="project" value="InterPro"/>
</dbReference>
<evidence type="ECO:0000256" key="9">
    <source>
        <dbReference type="ARBA" id="ARBA00023170"/>
    </source>
</evidence>
<accession>A0A8J2NX41</accession>
<dbReference type="PANTHER" id="PTHR24034">
    <property type="entry name" value="EGF-LIKE DOMAIN-CONTAINING PROTEIN"/>
    <property type="match status" value="1"/>
</dbReference>
<dbReference type="PROSITE" id="PS00010">
    <property type="entry name" value="ASX_HYDROXYL"/>
    <property type="match status" value="1"/>
</dbReference>
<dbReference type="InterPro" id="IPR018097">
    <property type="entry name" value="EGF_Ca-bd_CS"/>
</dbReference>
<sequence>MMIMRNSLTVTIILALSLWWVEVKCQDESTELPVILSEESTTAENEIPIFPSTALTTSRPKLRHNKAGIRTSSHESFGLSSSNEESKNSRLLKFLRHFRLDFSKFDSSCMKRGGRSVPAPHVGNAHIIKYTRRRKILQPRTRYAMVLYKCDEGYEFPPESADRMFCSRNKWVGPTPVCLPKGTGDESQCRQCDQICSVDGEGESRVTCSCYSGYEMAGNGSCIDTDECATDNGGCYGICFNTLGSFQCSCPTGYQVGPDGKNCIDRNECLLRNGHGPCQDTCQNVPGSYICSCERMPGTRLSSDKHSCEDVNECDEQSNFGCSHMCLNTFGNAFCTCPKGFILSTENYKTCISDGTEPAAPENLIEPPSTIPPIIVECPPGSAPDSENLQICVEHEDCTIDNGGCDHICVPSGSFRFCSCRSGYELLNETACVDVNECDQENGGCDQVCVNIPGGHICTCKEGFRLDDDKKTCKAKFCDEPPVLPNSSGWECEFPDESSVTNMDKPVAGTKCKLRCLRGFVLKPPHNLGFGRVGRISCLQDGNWSPPDAFLKSPCISSSCPKLQTPKEGSLFPETCLSDAVPLNTQCLILCSSGFYPKNGRIRTCSKGFRWFPEDNPICIRLPPTPRPYIHCPSDVVVDLKPGQSSAYVKIPQPQANMDWYRYVEADPPWAKNLEWDVPAGITQVHFTARSPLSNDTATCSFKIHVFDREAPRVHGCPTSFEIRLSPGETSREVWWSEPKFSDNVKLHYVQQSHSPGHLLSRGTHHISFVAGDAEGNKARCSFTIVVHGSENYEMADYSYSSPTSSSYRHMIICPNLKTGRWSLHYAYYLPPGCRYHSQGLFSKLFKQHTYRNLIPRQRRRLYPSQ</sequence>
<keyword evidence="9" id="KW-0675">Receptor</keyword>
<dbReference type="GO" id="GO:0006897">
    <property type="term" value="P:endocytosis"/>
    <property type="evidence" value="ECO:0007669"/>
    <property type="project" value="UniProtKB-KW"/>
</dbReference>
<dbReference type="InterPro" id="IPR003410">
    <property type="entry name" value="HYR_dom"/>
</dbReference>
<comment type="caution">
    <text evidence="11">Lacks conserved residue(s) required for the propagation of feature annotation.</text>
</comment>
<dbReference type="Proteomes" id="UP000708208">
    <property type="component" value="Unassembled WGS sequence"/>
</dbReference>
<comment type="subcellular location">
    <subcellularLocation>
        <location evidence="1">Membrane</location>
        <topology evidence="1">Single-pass type I membrane protein</topology>
    </subcellularLocation>
</comment>
<keyword evidence="12" id="KW-0768">Sushi</keyword>
<dbReference type="Pfam" id="PF14670">
    <property type="entry name" value="FXa_inhibition"/>
    <property type="match status" value="3"/>
</dbReference>
<organism evidence="17 18">
    <name type="scientific">Allacma fusca</name>
    <dbReference type="NCBI Taxonomy" id="39272"/>
    <lineage>
        <taxon>Eukaryota</taxon>
        <taxon>Metazoa</taxon>
        <taxon>Ecdysozoa</taxon>
        <taxon>Arthropoda</taxon>
        <taxon>Hexapoda</taxon>
        <taxon>Collembola</taxon>
        <taxon>Symphypleona</taxon>
        <taxon>Sminthuridae</taxon>
        <taxon>Allacma</taxon>
    </lineage>
</organism>
<keyword evidence="4" id="KW-0812">Transmembrane</keyword>
<evidence type="ECO:0000313" key="18">
    <source>
        <dbReference type="Proteomes" id="UP000708208"/>
    </source>
</evidence>
<evidence type="ECO:0000256" key="3">
    <source>
        <dbReference type="ARBA" id="ARBA00022583"/>
    </source>
</evidence>
<dbReference type="InterPro" id="IPR050751">
    <property type="entry name" value="ECM_structural_protein"/>
</dbReference>
<evidence type="ECO:0000256" key="5">
    <source>
        <dbReference type="ARBA" id="ARBA00022737"/>
    </source>
</evidence>
<evidence type="ECO:0000259" key="14">
    <source>
        <dbReference type="PROSITE" id="PS50026"/>
    </source>
</evidence>
<dbReference type="EMBL" id="CAJVCH010084674">
    <property type="protein sequence ID" value="CAG7721937.1"/>
    <property type="molecule type" value="Genomic_DNA"/>
</dbReference>
<dbReference type="InterPro" id="IPR000152">
    <property type="entry name" value="EGF-type_Asp/Asn_hydroxyl_site"/>
</dbReference>
<evidence type="ECO:0000256" key="6">
    <source>
        <dbReference type="ARBA" id="ARBA00022989"/>
    </source>
</evidence>
<evidence type="ECO:0000256" key="10">
    <source>
        <dbReference type="ARBA" id="ARBA00023180"/>
    </source>
</evidence>
<keyword evidence="5" id="KW-0677">Repeat</keyword>
<keyword evidence="7" id="KW-0472">Membrane</keyword>
<keyword evidence="8" id="KW-1015">Disulfide bond</keyword>
<dbReference type="CDD" id="cd00033">
    <property type="entry name" value="CCP"/>
    <property type="match status" value="1"/>
</dbReference>
<keyword evidence="2 11" id="KW-0245">EGF-like domain</keyword>
<keyword evidence="10" id="KW-0325">Glycoprotein</keyword>
<evidence type="ECO:0000256" key="12">
    <source>
        <dbReference type="PROSITE-ProRule" id="PRU00302"/>
    </source>
</evidence>
<dbReference type="GO" id="GO:0016020">
    <property type="term" value="C:membrane"/>
    <property type="evidence" value="ECO:0007669"/>
    <property type="project" value="UniProtKB-SubCell"/>
</dbReference>
<evidence type="ECO:0000256" key="8">
    <source>
        <dbReference type="ARBA" id="ARBA00023157"/>
    </source>
</evidence>
<feature type="signal peptide" evidence="13">
    <location>
        <begin position="1"/>
        <end position="25"/>
    </location>
</feature>
<keyword evidence="13" id="KW-0732">Signal</keyword>
<evidence type="ECO:0000313" key="17">
    <source>
        <dbReference type="EMBL" id="CAG7721937.1"/>
    </source>
</evidence>
<evidence type="ECO:0000256" key="11">
    <source>
        <dbReference type="PROSITE-ProRule" id="PRU00076"/>
    </source>
</evidence>
<dbReference type="SMART" id="SM00181">
    <property type="entry name" value="EGF"/>
    <property type="match status" value="6"/>
</dbReference>
<evidence type="ECO:0000256" key="1">
    <source>
        <dbReference type="ARBA" id="ARBA00004479"/>
    </source>
</evidence>
<keyword evidence="18" id="KW-1185">Reference proteome</keyword>
<gene>
    <name evidence="17" type="ORF">AFUS01_LOCUS11122</name>
</gene>
<dbReference type="Pfam" id="PF00084">
    <property type="entry name" value="Sushi"/>
    <property type="match status" value="2"/>
</dbReference>
<dbReference type="PANTHER" id="PTHR24034:SF89">
    <property type="entry name" value="COMPLEMENT COMPONENT C1Q RECEPTOR"/>
    <property type="match status" value="1"/>
</dbReference>
<keyword evidence="3" id="KW-0254">Endocytosis</keyword>
<evidence type="ECO:0000259" key="16">
    <source>
        <dbReference type="PROSITE" id="PS50923"/>
    </source>
</evidence>
<feature type="domain" description="EGF-like" evidence="14">
    <location>
        <begin position="224"/>
        <end position="264"/>
    </location>
</feature>
<dbReference type="SMART" id="SM00179">
    <property type="entry name" value="EGF_CA"/>
    <property type="match status" value="5"/>
</dbReference>
<comment type="caution">
    <text evidence="17">The sequence shown here is derived from an EMBL/GenBank/DDBJ whole genome shotgun (WGS) entry which is preliminary data.</text>
</comment>
<feature type="chain" id="PRO_5035197001" evidence="13">
    <location>
        <begin position="26"/>
        <end position="866"/>
    </location>
</feature>
<dbReference type="InterPro" id="IPR001881">
    <property type="entry name" value="EGF-like_Ca-bd_dom"/>
</dbReference>
<dbReference type="PROSITE" id="PS50825">
    <property type="entry name" value="HYR"/>
    <property type="match status" value="1"/>
</dbReference>
<dbReference type="InterPro" id="IPR000742">
    <property type="entry name" value="EGF"/>
</dbReference>
<dbReference type="PROSITE" id="PS01187">
    <property type="entry name" value="EGF_CA"/>
    <property type="match status" value="1"/>
</dbReference>
<keyword evidence="6" id="KW-1133">Transmembrane helix</keyword>
<dbReference type="PROSITE" id="PS50026">
    <property type="entry name" value="EGF_3"/>
    <property type="match status" value="1"/>
</dbReference>
<reference evidence="17" key="1">
    <citation type="submission" date="2021-06" db="EMBL/GenBank/DDBJ databases">
        <authorList>
            <person name="Hodson N. C."/>
            <person name="Mongue J. A."/>
            <person name="Jaron S. K."/>
        </authorList>
    </citation>
    <scope>NUCLEOTIDE SEQUENCE</scope>
</reference>
<dbReference type="Pfam" id="PF02494">
    <property type="entry name" value="HYR"/>
    <property type="match status" value="1"/>
</dbReference>
<evidence type="ECO:0000256" key="4">
    <source>
        <dbReference type="ARBA" id="ARBA00022692"/>
    </source>
</evidence>
<name>A0A8J2NX41_9HEXA</name>